<sequence length="430" mass="48127">MLRLTRQAAVRRKFGQKAWSPNASKSGAAPINGITAQEALHIAYRPMPTAQTVEYEEDFGPNLMIHREFISKRHRNQMSADLSAVGYSDVEQQRLRHMFADNMNTERRSAAVQSSVTGENHVSMESDVDDTTREIRSARYLFSENRMLFCDRFQTFFREAKREALRRRGEALTGEVEEEQMLFSLMEACAIIYGCDTVDAKETYYRQFLGLDLETLEAENAAMRARLADARSLRQVASSGDSTALAVAPPADAAVVPSPAKVRELIRELPSLFGDEEDDEVDLTPSRRTVVSAASPAEQRGGADSVSLSDVPEAYASFYKANLAHACGDAPVASYDVSGQGATERLVERRQWRAIMEKVVAERYHELTADELRDAVILDNQLHTIKFFDFKVGDCIREMVQLLQRETGSTAPAHRDTPAEVSPTHPERRV</sequence>
<protein>
    <submittedName>
        <fullName evidence="2">Uncharacterized protein</fullName>
    </submittedName>
</protein>
<keyword evidence="3" id="KW-1185">Reference proteome</keyword>
<feature type="region of interest" description="Disordered" evidence="1">
    <location>
        <begin position="407"/>
        <end position="430"/>
    </location>
</feature>
<comment type="caution">
    <text evidence="2">The sequence shown here is derived from an EMBL/GenBank/DDBJ whole genome shotgun (WGS) entry which is preliminary data.</text>
</comment>
<evidence type="ECO:0000313" key="3">
    <source>
        <dbReference type="Proteomes" id="UP000015354"/>
    </source>
</evidence>
<dbReference type="Proteomes" id="UP000015354">
    <property type="component" value="Unassembled WGS sequence"/>
</dbReference>
<evidence type="ECO:0000256" key="1">
    <source>
        <dbReference type="SAM" id="MobiDB-lite"/>
    </source>
</evidence>
<feature type="region of interest" description="Disordered" evidence="1">
    <location>
        <begin position="276"/>
        <end position="305"/>
    </location>
</feature>
<proteinExistence type="predicted"/>
<reference evidence="2 3" key="1">
    <citation type="journal article" date="2013" name="PLoS ONE">
        <title>Predicting the Proteins of Angomonas deanei, Strigomonas culicis and Their Respective Endosymbionts Reveals New Aspects of the Trypanosomatidae Family.</title>
        <authorList>
            <person name="Motta M.C."/>
            <person name="Martins A.C."/>
            <person name="de Souza S.S."/>
            <person name="Catta-Preta C.M."/>
            <person name="Silva R."/>
            <person name="Klein C.C."/>
            <person name="de Almeida L.G."/>
            <person name="de Lima Cunha O."/>
            <person name="Ciapina L.P."/>
            <person name="Brocchi M."/>
            <person name="Colabardini A.C."/>
            <person name="de Araujo Lima B."/>
            <person name="Machado C.R."/>
            <person name="de Almeida Soares C.M."/>
            <person name="Probst C.M."/>
            <person name="de Menezes C.B."/>
            <person name="Thompson C.E."/>
            <person name="Bartholomeu D.C."/>
            <person name="Gradia D.F."/>
            <person name="Pavoni D.P."/>
            <person name="Grisard E.C."/>
            <person name="Fantinatti-Garboggini F."/>
            <person name="Marchini F.K."/>
            <person name="Rodrigues-Luiz G.F."/>
            <person name="Wagner G."/>
            <person name="Goldman G.H."/>
            <person name="Fietto J.L."/>
            <person name="Elias M.C."/>
            <person name="Goldman M.H."/>
            <person name="Sagot M.F."/>
            <person name="Pereira M."/>
            <person name="Stoco P.H."/>
            <person name="de Mendonca-Neto R.P."/>
            <person name="Teixeira S.M."/>
            <person name="Maciel T.E."/>
            <person name="de Oliveira Mendes T.A."/>
            <person name="Urmenyi T.P."/>
            <person name="de Souza W."/>
            <person name="Schenkman S."/>
            <person name="de Vasconcelos A.T."/>
        </authorList>
    </citation>
    <scope>NUCLEOTIDE SEQUENCE [LARGE SCALE GENOMIC DNA]</scope>
</reference>
<dbReference type="EMBL" id="ATMH01006096">
    <property type="protein sequence ID" value="EPY26754.1"/>
    <property type="molecule type" value="Genomic_DNA"/>
</dbReference>
<dbReference type="OrthoDB" id="272131at2759"/>
<gene>
    <name evidence="2" type="ORF">STCU_06096</name>
</gene>
<accession>S9UDE0</accession>
<name>S9UDE0_9TRYP</name>
<dbReference type="AlphaFoldDB" id="S9UDE0"/>
<evidence type="ECO:0000313" key="2">
    <source>
        <dbReference type="EMBL" id="EPY26754.1"/>
    </source>
</evidence>
<organism evidence="2 3">
    <name type="scientific">Strigomonas culicis</name>
    <dbReference type="NCBI Taxonomy" id="28005"/>
    <lineage>
        <taxon>Eukaryota</taxon>
        <taxon>Discoba</taxon>
        <taxon>Euglenozoa</taxon>
        <taxon>Kinetoplastea</taxon>
        <taxon>Metakinetoplastina</taxon>
        <taxon>Trypanosomatida</taxon>
        <taxon>Trypanosomatidae</taxon>
        <taxon>Strigomonadinae</taxon>
        <taxon>Strigomonas</taxon>
    </lineage>
</organism>